<accession>A0A1F6NYJ3</accession>
<dbReference type="Proteomes" id="UP000178490">
    <property type="component" value="Unassembled WGS sequence"/>
</dbReference>
<proteinExistence type="predicted"/>
<evidence type="ECO:0000313" key="1">
    <source>
        <dbReference type="EMBL" id="OGH89002.1"/>
    </source>
</evidence>
<dbReference type="InterPro" id="IPR025101">
    <property type="entry name" value="DUF4012"/>
</dbReference>
<evidence type="ECO:0008006" key="3">
    <source>
        <dbReference type="Google" id="ProtNLM"/>
    </source>
</evidence>
<comment type="caution">
    <text evidence="1">The sequence shown here is derived from an EMBL/GenBank/DDBJ whole genome shotgun (WGS) entry which is preliminary data.</text>
</comment>
<dbReference type="AlphaFoldDB" id="A0A1F6NYJ3"/>
<evidence type="ECO:0000313" key="2">
    <source>
        <dbReference type="Proteomes" id="UP000178490"/>
    </source>
</evidence>
<dbReference type="EMBL" id="MFRC01000052">
    <property type="protein sequence ID" value="OGH89002.1"/>
    <property type="molecule type" value="Genomic_DNA"/>
</dbReference>
<dbReference type="Pfam" id="PF13196">
    <property type="entry name" value="DUF4012"/>
    <property type="match status" value="1"/>
</dbReference>
<reference evidence="1 2" key="1">
    <citation type="journal article" date="2016" name="Nat. Commun.">
        <title>Thousands of microbial genomes shed light on interconnected biogeochemical processes in an aquifer system.</title>
        <authorList>
            <person name="Anantharaman K."/>
            <person name="Brown C.T."/>
            <person name="Hug L.A."/>
            <person name="Sharon I."/>
            <person name="Castelle C.J."/>
            <person name="Probst A.J."/>
            <person name="Thomas B.C."/>
            <person name="Singh A."/>
            <person name="Wilkins M.J."/>
            <person name="Karaoz U."/>
            <person name="Brodie E.L."/>
            <person name="Williams K.H."/>
            <person name="Hubbard S.S."/>
            <person name="Banfield J.F."/>
        </authorList>
    </citation>
    <scope>NUCLEOTIDE SEQUENCE [LARGE SCALE GENOMIC DNA]</scope>
</reference>
<sequence length="855" mass="96427">MPKQKKNFNPKKPQLRRCAFCDKSGHNKSTCSDYLKSFVKVNSTPTTIAPIKFFVHHVSHEPTTSPHVVNLKKDVSQAWHNVATIAPEIHHSIDFNNAYEKIKQEIQLSKKIEPKDINQKIFVNLSKNSQIEDNIEKTPVSINVLPPELAPKKQKYSNQSSWTFTKFFELGAQKINLAFKKATNAVAIFLRENFVFRKLAVSTAILMIILVAPGSANSYYQNIILTKDKIAQDSTAGFLSLQNSTVALMQADLPTAQLAIDNAMTNFSSAVETMQNNHQFLQKVASFVPVLDTEVRSRQSLLLAGQKIAQGNTYFLKGIAQSQTDASSTLNVRLETFNNYLTSAIPNYKEALNYLETVDNDSLPLAYQGPFKEFKKIFTAVLHDLQNLSSLNGVIKEIFGTQGQRRYLLVFQNPSELRPTGGFLGSIAVMDIKDGKIINLDVPAGGSYDLQGQLDQFIEPPTPLLLVNKRWEFQDSNWFPDFPASAQKMMWFYRHSRNITVDGVIAINSTVLERLLAITGPISDDKRGLTLSSENALVTIQKIVEEGPEKKDHRPKQIISDLAPQFIDRFTNSQPKDLVPLIVNLQEALSKKEVQAYFTDQAAQTAITDFGWSGKILNTNNHQDYLAVFNTNMLGQKSDDRISQTISHQAVVDRDGTITDTVVISRTHSGNPEEKMYGATNIDYIRLYVPKNSELISANGFTWPDENSFKVPKKSYKVDDYLKQMEKEIKIDDRTGTRVTEEFDKTSFGNWVITEPGQTSKIEFTYKLPFKLSVIDQNANISWQKIVNSKQAERYQLVVQKQSGINSLFESQIIFPNDWQPNYKEGDDIELAKNGASITSITLDTDRVWGLVMEK</sequence>
<name>A0A1F6NYJ3_9BACT</name>
<organism evidence="1 2">
    <name type="scientific">Candidatus Magasanikbacteria bacterium RIFOXYD2_FULL_36_9</name>
    <dbReference type="NCBI Taxonomy" id="1798707"/>
    <lineage>
        <taxon>Bacteria</taxon>
        <taxon>Candidatus Magasanikiibacteriota</taxon>
    </lineage>
</organism>
<protein>
    <recommendedName>
        <fullName evidence="3">DUF4012 domain-containing protein</fullName>
    </recommendedName>
</protein>
<gene>
    <name evidence="1" type="ORF">A2537_01150</name>
</gene>